<dbReference type="Proteomes" id="UP000287033">
    <property type="component" value="Unassembled WGS sequence"/>
</dbReference>
<protein>
    <submittedName>
        <fullName evidence="2">Uncharacterized protein</fullName>
    </submittedName>
</protein>
<dbReference type="AlphaFoldDB" id="A0A401TTH6"/>
<gene>
    <name evidence="2" type="ORF">chiPu_0030139</name>
</gene>
<organism evidence="2 3">
    <name type="scientific">Chiloscyllium punctatum</name>
    <name type="common">Brownbanded bambooshark</name>
    <name type="synonym">Hemiscyllium punctatum</name>
    <dbReference type="NCBI Taxonomy" id="137246"/>
    <lineage>
        <taxon>Eukaryota</taxon>
        <taxon>Metazoa</taxon>
        <taxon>Chordata</taxon>
        <taxon>Craniata</taxon>
        <taxon>Vertebrata</taxon>
        <taxon>Chondrichthyes</taxon>
        <taxon>Elasmobranchii</taxon>
        <taxon>Galeomorphii</taxon>
        <taxon>Galeoidea</taxon>
        <taxon>Orectolobiformes</taxon>
        <taxon>Hemiscylliidae</taxon>
        <taxon>Chiloscyllium</taxon>
    </lineage>
</organism>
<sequence>MELTGDISLSLSLFLSLSVWGRRAPRRQTLLPHRPGLQLGRWGAGRVARRPRDHRRALRKGTRPLTPAGEAAGAAGHRAGNGGGRQGQAVGRHGGVRPLLHQQPGGPVSWHRSGSVGE</sequence>
<feature type="compositionally biased region" description="Low complexity" evidence="1">
    <location>
        <begin position="68"/>
        <end position="78"/>
    </location>
</feature>
<feature type="compositionally biased region" description="Basic residues" evidence="1">
    <location>
        <begin position="47"/>
        <end position="62"/>
    </location>
</feature>
<proteinExistence type="predicted"/>
<keyword evidence="3" id="KW-1185">Reference proteome</keyword>
<name>A0A401TTH6_CHIPU</name>
<accession>A0A401TTH6</accession>
<reference evidence="2 3" key="1">
    <citation type="journal article" date="2018" name="Nat. Ecol. Evol.">
        <title>Shark genomes provide insights into elasmobranch evolution and the origin of vertebrates.</title>
        <authorList>
            <person name="Hara Y"/>
            <person name="Yamaguchi K"/>
            <person name="Onimaru K"/>
            <person name="Kadota M"/>
            <person name="Koyanagi M"/>
            <person name="Keeley SD"/>
            <person name="Tatsumi K"/>
            <person name="Tanaka K"/>
            <person name="Motone F"/>
            <person name="Kageyama Y"/>
            <person name="Nozu R"/>
            <person name="Adachi N"/>
            <person name="Nishimura O"/>
            <person name="Nakagawa R"/>
            <person name="Tanegashima C"/>
            <person name="Kiyatake I"/>
            <person name="Matsumoto R"/>
            <person name="Murakumo K"/>
            <person name="Nishida K"/>
            <person name="Terakita A"/>
            <person name="Kuratani S"/>
            <person name="Sato K"/>
            <person name="Hyodo S Kuraku.S."/>
        </authorList>
    </citation>
    <scope>NUCLEOTIDE SEQUENCE [LARGE SCALE GENOMIC DNA]</scope>
</reference>
<evidence type="ECO:0000313" key="2">
    <source>
        <dbReference type="EMBL" id="GCC45954.1"/>
    </source>
</evidence>
<feature type="non-terminal residue" evidence="2">
    <location>
        <position position="118"/>
    </location>
</feature>
<evidence type="ECO:0000313" key="3">
    <source>
        <dbReference type="Proteomes" id="UP000287033"/>
    </source>
</evidence>
<comment type="caution">
    <text evidence="2">The sequence shown here is derived from an EMBL/GenBank/DDBJ whole genome shotgun (WGS) entry which is preliminary data.</text>
</comment>
<evidence type="ECO:0000256" key="1">
    <source>
        <dbReference type="SAM" id="MobiDB-lite"/>
    </source>
</evidence>
<feature type="region of interest" description="Disordered" evidence="1">
    <location>
        <begin position="43"/>
        <end position="118"/>
    </location>
</feature>
<dbReference type="EMBL" id="BEZZ01175540">
    <property type="protein sequence ID" value="GCC45954.1"/>
    <property type="molecule type" value="Genomic_DNA"/>
</dbReference>